<name>A0A1H3S4S1_9PSEU</name>
<keyword evidence="2" id="KW-1185">Reference proteome</keyword>
<evidence type="ECO:0000313" key="2">
    <source>
        <dbReference type="Proteomes" id="UP000199529"/>
    </source>
</evidence>
<dbReference type="AlphaFoldDB" id="A0A1H3S4S1"/>
<protein>
    <submittedName>
        <fullName evidence="1">Uncharacterized protein</fullName>
    </submittedName>
</protein>
<proteinExistence type="predicted"/>
<dbReference type="OrthoDB" id="4113789at2"/>
<sequence length="221" mass="24119">MHVTTTKPGTGAPLWFSVPEQFQHIDLAEAPAERIKRTYDALTAVLLTATAEQRLDMVLRQEIMLSQLIGQGSIYVGNCLARSDASPSGISIAQLSIMLKDARLPTRRPLSVLASALREPGRAREVRVLEYPAGEALAIGEEVRLKLPAPLRGTAAASTHRVRQAQVFFLHPDGRHLVTLALSTEHVDDWPRFLGILGKVANSISFTEPQTNTISQRLAGT</sequence>
<dbReference type="Proteomes" id="UP000199529">
    <property type="component" value="Unassembled WGS sequence"/>
</dbReference>
<reference evidence="2" key="1">
    <citation type="submission" date="2016-10" db="EMBL/GenBank/DDBJ databases">
        <authorList>
            <person name="Varghese N."/>
            <person name="Submissions S."/>
        </authorList>
    </citation>
    <scope>NUCLEOTIDE SEQUENCE [LARGE SCALE GENOMIC DNA]</scope>
    <source>
        <strain evidence="2">CGMCC 4.3530</strain>
    </source>
</reference>
<evidence type="ECO:0000313" key="1">
    <source>
        <dbReference type="EMBL" id="SDZ32608.1"/>
    </source>
</evidence>
<dbReference type="STRING" id="418495.SAMN05216215_106016"/>
<dbReference type="RefSeq" id="WP_093276127.1">
    <property type="nucleotide sequence ID" value="NZ_FNOK01000060.1"/>
</dbReference>
<dbReference type="EMBL" id="FNOK01000060">
    <property type="protein sequence ID" value="SDZ32608.1"/>
    <property type="molecule type" value="Genomic_DNA"/>
</dbReference>
<accession>A0A1H3S4S1</accession>
<gene>
    <name evidence="1" type="ORF">SAMN05216215_106016</name>
</gene>
<organism evidence="1 2">
    <name type="scientific">Saccharopolyspora shandongensis</name>
    <dbReference type="NCBI Taxonomy" id="418495"/>
    <lineage>
        <taxon>Bacteria</taxon>
        <taxon>Bacillati</taxon>
        <taxon>Actinomycetota</taxon>
        <taxon>Actinomycetes</taxon>
        <taxon>Pseudonocardiales</taxon>
        <taxon>Pseudonocardiaceae</taxon>
        <taxon>Saccharopolyspora</taxon>
    </lineage>
</organism>